<sequence>MKVIRFILKAAAVAMAVSAVVCLVMAYWDKIVDTFYAIADKVEEKKANCCFCSSEYDDYEDIDL</sequence>
<keyword evidence="1" id="KW-0812">Transmembrane</keyword>
<keyword evidence="1" id="KW-0472">Membrane</keyword>
<proteinExistence type="predicted"/>
<evidence type="ECO:0000313" key="2">
    <source>
        <dbReference type="EMBL" id="HIQ61178.1"/>
    </source>
</evidence>
<dbReference type="EMBL" id="DVFO01000063">
    <property type="protein sequence ID" value="HIQ61178.1"/>
    <property type="molecule type" value="Genomic_DNA"/>
</dbReference>
<evidence type="ECO:0000256" key="1">
    <source>
        <dbReference type="SAM" id="Phobius"/>
    </source>
</evidence>
<keyword evidence="1" id="KW-1133">Transmembrane helix</keyword>
<reference evidence="2" key="2">
    <citation type="journal article" date="2021" name="PeerJ">
        <title>Extensive microbial diversity within the chicken gut microbiome revealed by metagenomics and culture.</title>
        <authorList>
            <person name="Gilroy R."/>
            <person name="Ravi A."/>
            <person name="Getino M."/>
            <person name="Pursley I."/>
            <person name="Horton D.L."/>
            <person name="Alikhan N.F."/>
            <person name="Baker D."/>
            <person name="Gharbi K."/>
            <person name="Hall N."/>
            <person name="Watson M."/>
            <person name="Adriaenssens E.M."/>
            <person name="Foster-Nyarko E."/>
            <person name="Jarju S."/>
            <person name="Secka A."/>
            <person name="Antonio M."/>
            <person name="Oren A."/>
            <person name="Chaudhuri R.R."/>
            <person name="La Ragione R."/>
            <person name="Hildebrand F."/>
            <person name="Pallen M.J."/>
        </authorList>
    </citation>
    <scope>NUCLEOTIDE SEQUENCE</scope>
    <source>
        <strain evidence="2">ChiGjej2B2-12916</strain>
    </source>
</reference>
<reference evidence="2" key="1">
    <citation type="submission" date="2020-10" db="EMBL/GenBank/DDBJ databases">
        <authorList>
            <person name="Gilroy R."/>
        </authorList>
    </citation>
    <scope>NUCLEOTIDE SEQUENCE</scope>
    <source>
        <strain evidence="2">ChiGjej2B2-12916</strain>
    </source>
</reference>
<accession>A0A9D0YSL1</accession>
<protein>
    <submittedName>
        <fullName evidence="2">Uncharacterized protein</fullName>
    </submittedName>
</protein>
<gene>
    <name evidence="2" type="ORF">IAD31_06240</name>
</gene>
<organism evidence="2 3">
    <name type="scientific">Candidatus Enterenecus faecium</name>
    <dbReference type="NCBI Taxonomy" id="2840780"/>
    <lineage>
        <taxon>Bacteria</taxon>
        <taxon>Bacillati</taxon>
        <taxon>Bacillota</taxon>
        <taxon>Clostridia</taxon>
        <taxon>Eubacteriales</taxon>
        <taxon>Candidatus Enterenecus</taxon>
    </lineage>
</organism>
<comment type="caution">
    <text evidence="2">The sequence shown here is derived from an EMBL/GenBank/DDBJ whole genome shotgun (WGS) entry which is preliminary data.</text>
</comment>
<evidence type="ECO:0000313" key="3">
    <source>
        <dbReference type="Proteomes" id="UP000886879"/>
    </source>
</evidence>
<feature type="transmembrane region" description="Helical" evidence="1">
    <location>
        <begin position="7"/>
        <end position="28"/>
    </location>
</feature>
<name>A0A9D0YSL1_9FIRM</name>
<dbReference type="AlphaFoldDB" id="A0A9D0YSL1"/>
<dbReference type="Proteomes" id="UP000886879">
    <property type="component" value="Unassembled WGS sequence"/>
</dbReference>